<feature type="transmembrane region" description="Helical" evidence="1">
    <location>
        <begin position="50"/>
        <end position="76"/>
    </location>
</feature>
<reference evidence="3" key="1">
    <citation type="journal article" date="2014" name="Front. Microbiol.">
        <title>High frequency of phylogenetically diverse reductive dehalogenase-homologous genes in deep subseafloor sedimentary metagenomes.</title>
        <authorList>
            <person name="Kawai M."/>
            <person name="Futagami T."/>
            <person name="Toyoda A."/>
            <person name="Takaki Y."/>
            <person name="Nishi S."/>
            <person name="Hori S."/>
            <person name="Arai W."/>
            <person name="Tsubouchi T."/>
            <person name="Morono Y."/>
            <person name="Uchiyama I."/>
            <person name="Ito T."/>
            <person name="Fujiyama A."/>
            <person name="Inagaki F."/>
            <person name="Takami H."/>
        </authorList>
    </citation>
    <scope>NUCLEOTIDE SEQUENCE</scope>
    <source>
        <strain evidence="3">Expedition CK06-06</strain>
    </source>
</reference>
<comment type="caution">
    <text evidence="3">The sequence shown here is derived from an EMBL/GenBank/DDBJ whole genome shotgun (WGS) entry which is preliminary data.</text>
</comment>
<organism evidence="3">
    <name type="scientific">marine sediment metagenome</name>
    <dbReference type="NCBI Taxonomy" id="412755"/>
    <lineage>
        <taxon>unclassified sequences</taxon>
        <taxon>metagenomes</taxon>
        <taxon>ecological metagenomes</taxon>
    </lineage>
</organism>
<keyword evidence="1" id="KW-0472">Membrane</keyword>
<dbReference type="EMBL" id="BARS01014997">
    <property type="protein sequence ID" value="GAF98694.1"/>
    <property type="molecule type" value="Genomic_DNA"/>
</dbReference>
<evidence type="ECO:0000256" key="1">
    <source>
        <dbReference type="SAM" id="Phobius"/>
    </source>
</evidence>
<evidence type="ECO:0000313" key="3">
    <source>
        <dbReference type="EMBL" id="GAF98694.1"/>
    </source>
</evidence>
<feature type="non-terminal residue" evidence="3">
    <location>
        <position position="86"/>
    </location>
</feature>
<keyword evidence="1" id="KW-0812">Transmembrane</keyword>
<dbReference type="SUPFAM" id="SSF81665">
    <property type="entry name" value="Calcium ATPase, transmembrane domain M"/>
    <property type="match status" value="1"/>
</dbReference>
<dbReference type="PANTHER" id="PTHR42861">
    <property type="entry name" value="CALCIUM-TRANSPORTING ATPASE"/>
    <property type="match status" value="1"/>
</dbReference>
<dbReference type="Gene3D" id="1.20.1110.10">
    <property type="entry name" value="Calcium-transporting ATPase, transmembrane domain"/>
    <property type="match status" value="1"/>
</dbReference>
<dbReference type="InterPro" id="IPR023298">
    <property type="entry name" value="ATPase_P-typ_TM_dom_sf"/>
</dbReference>
<dbReference type="Pfam" id="PF00690">
    <property type="entry name" value="Cation_ATPase_N"/>
    <property type="match status" value="1"/>
</dbReference>
<keyword evidence="1" id="KW-1133">Transmembrane helix</keyword>
<dbReference type="SMART" id="SM00831">
    <property type="entry name" value="Cation_ATPase_N"/>
    <property type="match status" value="1"/>
</dbReference>
<name>X0TZH7_9ZZZZ</name>
<evidence type="ECO:0000259" key="2">
    <source>
        <dbReference type="SMART" id="SM00831"/>
    </source>
</evidence>
<accession>X0TZH7</accession>
<proteinExistence type="predicted"/>
<protein>
    <recommendedName>
        <fullName evidence="2">Cation-transporting P-type ATPase N-terminal domain-containing protein</fullName>
    </recommendedName>
</protein>
<feature type="domain" description="Cation-transporting P-type ATPase N-terminal" evidence="2">
    <location>
        <begin position="2"/>
        <end position="75"/>
    </location>
</feature>
<dbReference type="InterPro" id="IPR004014">
    <property type="entry name" value="ATPase_P-typ_cation-transptr_N"/>
</dbReference>
<dbReference type="AlphaFoldDB" id="X0TZH7"/>
<dbReference type="Gene3D" id="2.70.150.10">
    <property type="entry name" value="Calcium-transporting ATPase, cytoplasmic transduction domain A"/>
    <property type="match status" value="1"/>
</dbReference>
<sequence>MLWHSLHLDDVFAQLESGKKGLSFEQASYRLKKFGLNEIKIEKKIRPWKIFLAQFKGFLILVLLAAAAISFAISFFPGYEESFIKG</sequence>
<gene>
    <name evidence="3" type="ORF">S01H1_24900</name>
</gene>